<dbReference type="InterPro" id="IPR007024">
    <property type="entry name" value="BLUF_domain"/>
</dbReference>
<comment type="caution">
    <text evidence="2">The sequence shown here is derived from an EMBL/GenBank/DDBJ whole genome shotgun (WGS) entry which is preliminary data.</text>
</comment>
<keyword evidence="3" id="KW-1185">Reference proteome</keyword>
<dbReference type="Gene3D" id="3.30.70.100">
    <property type="match status" value="1"/>
</dbReference>
<name>A0ABU9B995_9BURK</name>
<dbReference type="InterPro" id="IPR036046">
    <property type="entry name" value="Acylphosphatase-like_dom_sf"/>
</dbReference>
<dbReference type="Pfam" id="PF04940">
    <property type="entry name" value="BLUF"/>
    <property type="match status" value="1"/>
</dbReference>
<dbReference type="SUPFAM" id="SSF54975">
    <property type="entry name" value="Acylphosphatase/BLUF domain-like"/>
    <property type="match status" value="1"/>
</dbReference>
<evidence type="ECO:0000313" key="3">
    <source>
        <dbReference type="Proteomes" id="UP001368500"/>
    </source>
</evidence>
<organism evidence="2 3">
    <name type="scientific">Pseudaquabacterium rugosum</name>
    <dbReference type="NCBI Taxonomy" id="2984194"/>
    <lineage>
        <taxon>Bacteria</taxon>
        <taxon>Pseudomonadati</taxon>
        <taxon>Pseudomonadota</taxon>
        <taxon>Betaproteobacteria</taxon>
        <taxon>Burkholderiales</taxon>
        <taxon>Sphaerotilaceae</taxon>
        <taxon>Pseudaquabacterium</taxon>
    </lineage>
</organism>
<dbReference type="Proteomes" id="UP001368500">
    <property type="component" value="Unassembled WGS sequence"/>
</dbReference>
<dbReference type="RefSeq" id="WP_341373973.1">
    <property type="nucleotide sequence ID" value="NZ_JBBUTF010000007.1"/>
</dbReference>
<sequence>MYEQLVYVSRASPGVGPRDCHDIIRTAHNRNRLLGLTGGLLLLDGFFVQVLEGDRRRVRQRFEVIARDPRHAAIQLRGQRHSDRLQFAGEWMALRHRDELPPGLLEQLGYRPGLPSVAFDADRLVAFVQTCCTAPLTTA</sequence>
<gene>
    <name evidence="2" type="ORF">AACH11_09495</name>
</gene>
<accession>A0ABU9B995</accession>
<dbReference type="SMART" id="SM01034">
    <property type="entry name" value="BLUF"/>
    <property type="match status" value="1"/>
</dbReference>
<protein>
    <submittedName>
        <fullName evidence="2">BLUF domain-containing protein</fullName>
    </submittedName>
</protein>
<feature type="domain" description="BLUF" evidence="1">
    <location>
        <begin position="2"/>
        <end position="94"/>
    </location>
</feature>
<dbReference type="PROSITE" id="PS50925">
    <property type="entry name" value="BLUF"/>
    <property type="match status" value="1"/>
</dbReference>
<evidence type="ECO:0000313" key="2">
    <source>
        <dbReference type="EMBL" id="MEK8026191.1"/>
    </source>
</evidence>
<dbReference type="EMBL" id="JBBUTF010000007">
    <property type="protein sequence ID" value="MEK8026191.1"/>
    <property type="molecule type" value="Genomic_DNA"/>
</dbReference>
<evidence type="ECO:0000259" key="1">
    <source>
        <dbReference type="PROSITE" id="PS50925"/>
    </source>
</evidence>
<proteinExistence type="predicted"/>
<reference evidence="2 3" key="1">
    <citation type="submission" date="2024-04" db="EMBL/GenBank/DDBJ databases">
        <title>Novel species of the genus Ideonella isolated from streams.</title>
        <authorList>
            <person name="Lu H."/>
        </authorList>
    </citation>
    <scope>NUCLEOTIDE SEQUENCE [LARGE SCALE GENOMIC DNA]</scope>
    <source>
        <strain evidence="2 3">BYS139W</strain>
    </source>
</reference>